<dbReference type="GO" id="GO:0003723">
    <property type="term" value="F:RNA binding"/>
    <property type="evidence" value="ECO:0007669"/>
    <property type="project" value="TreeGrafter"/>
</dbReference>
<dbReference type="SUPFAM" id="SSF54236">
    <property type="entry name" value="Ubiquitin-like"/>
    <property type="match status" value="1"/>
</dbReference>
<dbReference type="STRING" id="307972.A0A2G8KX73"/>
<dbReference type="Proteomes" id="UP000230750">
    <property type="component" value="Unassembled WGS sequence"/>
</dbReference>
<evidence type="ECO:0000313" key="4">
    <source>
        <dbReference type="Proteomes" id="UP000230750"/>
    </source>
</evidence>
<comment type="caution">
    <text evidence="3">The sequence shown here is derived from an EMBL/GenBank/DDBJ whole genome shotgun (WGS) entry which is preliminary data.</text>
</comment>
<dbReference type="Gene3D" id="3.10.20.90">
    <property type="entry name" value="Phosphatidylinositol 3-kinase Catalytic Subunit, Chain A, domain 1"/>
    <property type="match status" value="1"/>
</dbReference>
<dbReference type="InterPro" id="IPR000626">
    <property type="entry name" value="Ubiquitin-like_dom"/>
</dbReference>
<feature type="compositionally biased region" description="Basic and acidic residues" evidence="1">
    <location>
        <begin position="36"/>
        <end position="54"/>
    </location>
</feature>
<feature type="compositionally biased region" description="Basic and acidic residues" evidence="1">
    <location>
        <begin position="93"/>
        <end position="102"/>
    </location>
</feature>
<organism evidence="3 4">
    <name type="scientific">Stichopus japonicus</name>
    <name type="common">Sea cucumber</name>
    <dbReference type="NCBI Taxonomy" id="307972"/>
    <lineage>
        <taxon>Eukaryota</taxon>
        <taxon>Metazoa</taxon>
        <taxon>Echinodermata</taxon>
        <taxon>Eleutherozoa</taxon>
        <taxon>Echinozoa</taxon>
        <taxon>Holothuroidea</taxon>
        <taxon>Aspidochirotacea</taxon>
        <taxon>Aspidochirotida</taxon>
        <taxon>Stichopodidae</taxon>
        <taxon>Apostichopus</taxon>
    </lineage>
</organism>
<dbReference type="PROSITE" id="PS50053">
    <property type="entry name" value="UBIQUITIN_2"/>
    <property type="match status" value="1"/>
</dbReference>
<feature type="domain" description="Ubiquitin-like" evidence="2">
    <location>
        <begin position="105"/>
        <end position="180"/>
    </location>
</feature>
<evidence type="ECO:0000256" key="1">
    <source>
        <dbReference type="SAM" id="MobiDB-lite"/>
    </source>
</evidence>
<protein>
    <recommendedName>
        <fullName evidence="2">Ubiquitin-like domain-containing protein</fullName>
    </recommendedName>
</protein>
<dbReference type="InterPro" id="IPR039120">
    <property type="entry name" value="UBFD1"/>
</dbReference>
<proteinExistence type="predicted"/>
<dbReference type="AlphaFoldDB" id="A0A2G8KX73"/>
<feature type="region of interest" description="Disordered" evidence="1">
    <location>
        <begin position="1"/>
        <end position="102"/>
    </location>
</feature>
<name>A0A2G8KX73_STIJA</name>
<sequence>MDGEKETFNSPTKDTSVDLPDSKAKQGDSPMDIDPPQEKKPETVDRTENGKDSGLESGSGDGTSTEEKAENASVEQSEEKKQKLDTSGNSSETKTETAEDATPKETVTFKVMFNKQKYDVTFDLDGTVSGLKGHIQTVTGVPSAMQKLMFKGLLKDDKTLRELKVTKGAKFMLVGSKLDDVLEVNKPVDKKALAEEEKKGATKEPFCKMKLHKKILDKGVPDDAMPGIKGVQERLPSVPVSGMVNKANSKVRLTFKLELDQIWIGTKERTEKLPMNSVKAVVSEPIEGHEEYHIMAIQLGPTEASRYWIYWVPAQYVNAIKDTILASGST</sequence>
<evidence type="ECO:0000259" key="2">
    <source>
        <dbReference type="PROSITE" id="PS50053"/>
    </source>
</evidence>
<dbReference type="InterPro" id="IPR029071">
    <property type="entry name" value="Ubiquitin-like_domsf"/>
</dbReference>
<accession>A0A2G8KX73</accession>
<dbReference type="OrthoDB" id="267397at2759"/>
<dbReference type="PANTHER" id="PTHR16470:SF0">
    <property type="entry name" value="UBIQUITIN DOMAIN-CONTAINING PROTEIN UBFD1"/>
    <property type="match status" value="1"/>
</dbReference>
<dbReference type="PANTHER" id="PTHR16470">
    <property type="entry name" value="UBIQUITIN DOMAIN-CONTAINING PROTEIN UBFD1"/>
    <property type="match status" value="1"/>
</dbReference>
<gene>
    <name evidence="3" type="ORF">BSL78_10502</name>
</gene>
<reference evidence="3 4" key="1">
    <citation type="journal article" date="2017" name="PLoS Biol.">
        <title>The sea cucumber genome provides insights into morphological evolution and visceral regeneration.</title>
        <authorList>
            <person name="Zhang X."/>
            <person name="Sun L."/>
            <person name="Yuan J."/>
            <person name="Sun Y."/>
            <person name="Gao Y."/>
            <person name="Zhang L."/>
            <person name="Li S."/>
            <person name="Dai H."/>
            <person name="Hamel J.F."/>
            <person name="Liu C."/>
            <person name="Yu Y."/>
            <person name="Liu S."/>
            <person name="Lin W."/>
            <person name="Guo K."/>
            <person name="Jin S."/>
            <person name="Xu P."/>
            <person name="Storey K.B."/>
            <person name="Huan P."/>
            <person name="Zhang T."/>
            <person name="Zhou Y."/>
            <person name="Zhang J."/>
            <person name="Lin C."/>
            <person name="Li X."/>
            <person name="Xing L."/>
            <person name="Huo D."/>
            <person name="Sun M."/>
            <person name="Wang L."/>
            <person name="Mercier A."/>
            <person name="Li F."/>
            <person name="Yang H."/>
            <person name="Xiang J."/>
        </authorList>
    </citation>
    <scope>NUCLEOTIDE SEQUENCE [LARGE SCALE GENOMIC DNA]</scope>
    <source>
        <strain evidence="3">Shaxun</strain>
        <tissue evidence="3">Muscle</tissue>
    </source>
</reference>
<dbReference type="GO" id="GO:0045296">
    <property type="term" value="F:cadherin binding"/>
    <property type="evidence" value="ECO:0007669"/>
    <property type="project" value="TreeGrafter"/>
</dbReference>
<dbReference type="SMART" id="SM00213">
    <property type="entry name" value="UBQ"/>
    <property type="match status" value="1"/>
</dbReference>
<dbReference type="Pfam" id="PF25343">
    <property type="entry name" value="PH_UBFD1_C"/>
    <property type="match status" value="1"/>
</dbReference>
<dbReference type="InterPro" id="IPR057455">
    <property type="entry name" value="UBFD1_C"/>
</dbReference>
<evidence type="ECO:0000313" key="3">
    <source>
        <dbReference type="EMBL" id="PIK52598.1"/>
    </source>
</evidence>
<keyword evidence="4" id="KW-1185">Reference proteome</keyword>
<dbReference type="CDD" id="cd17047">
    <property type="entry name" value="Ubl_UBFD1"/>
    <property type="match status" value="1"/>
</dbReference>
<dbReference type="EMBL" id="MRZV01000322">
    <property type="protein sequence ID" value="PIK52598.1"/>
    <property type="molecule type" value="Genomic_DNA"/>
</dbReference>
<feature type="non-terminal residue" evidence="3">
    <location>
        <position position="330"/>
    </location>
</feature>
<dbReference type="Pfam" id="PF00240">
    <property type="entry name" value="ubiquitin"/>
    <property type="match status" value="1"/>
</dbReference>